<sequence length="76" mass="8499">MYAAGLRRNFMGIWGKNWVSWWIRPTMLTAWGKAWESGGGLNPVESPQHSRSIGARAGARDEFIHPTTIQQTAATQ</sequence>
<name>A0AAD4R9Z4_9BILA</name>
<reference evidence="2" key="1">
    <citation type="submission" date="2022-01" db="EMBL/GenBank/DDBJ databases">
        <title>Genome Sequence Resource for Two Populations of Ditylenchus destructor, the Migratory Endoparasitic Phytonematode.</title>
        <authorList>
            <person name="Zhang H."/>
            <person name="Lin R."/>
            <person name="Xie B."/>
        </authorList>
    </citation>
    <scope>NUCLEOTIDE SEQUENCE</scope>
    <source>
        <strain evidence="2">BazhouSP</strain>
    </source>
</reference>
<feature type="region of interest" description="Disordered" evidence="1">
    <location>
        <begin position="39"/>
        <end position="76"/>
    </location>
</feature>
<dbReference type="AlphaFoldDB" id="A0AAD4R9Z4"/>
<dbReference type="EMBL" id="JAKKPZ010000006">
    <property type="protein sequence ID" value="KAI1720236.1"/>
    <property type="molecule type" value="Genomic_DNA"/>
</dbReference>
<organism evidence="2 3">
    <name type="scientific">Ditylenchus destructor</name>
    <dbReference type="NCBI Taxonomy" id="166010"/>
    <lineage>
        <taxon>Eukaryota</taxon>
        <taxon>Metazoa</taxon>
        <taxon>Ecdysozoa</taxon>
        <taxon>Nematoda</taxon>
        <taxon>Chromadorea</taxon>
        <taxon>Rhabditida</taxon>
        <taxon>Tylenchina</taxon>
        <taxon>Tylenchomorpha</taxon>
        <taxon>Sphaerularioidea</taxon>
        <taxon>Anguinidae</taxon>
        <taxon>Anguininae</taxon>
        <taxon>Ditylenchus</taxon>
    </lineage>
</organism>
<gene>
    <name evidence="2" type="ORF">DdX_05619</name>
</gene>
<protein>
    <submittedName>
        <fullName evidence="2">Uncharacterized protein</fullName>
    </submittedName>
</protein>
<comment type="caution">
    <text evidence="2">The sequence shown here is derived from an EMBL/GenBank/DDBJ whole genome shotgun (WGS) entry which is preliminary data.</text>
</comment>
<keyword evidence="3" id="KW-1185">Reference proteome</keyword>
<proteinExistence type="predicted"/>
<evidence type="ECO:0000313" key="2">
    <source>
        <dbReference type="EMBL" id="KAI1720236.1"/>
    </source>
</evidence>
<feature type="compositionally biased region" description="Polar residues" evidence="1">
    <location>
        <begin position="67"/>
        <end position="76"/>
    </location>
</feature>
<accession>A0AAD4R9Z4</accession>
<evidence type="ECO:0000256" key="1">
    <source>
        <dbReference type="SAM" id="MobiDB-lite"/>
    </source>
</evidence>
<evidence type="ECO:0000313" key="3">
    <source>
        <dbReference type="Proteomes" id="UP001201812"/>
    </source>
</evidence>
<dbReference type="Proteomes" id="UP001201812">
    <property type="component" value="Unassembled WGS sequence"/>
</dbReference>